<evidence type="ECO:0000313" key="4">
    <source>
        <dbReference type="Proteomes" id="UP001236559"/>
    </source>
</evidence>
<evidence type="ECO:0000313" key="3">
    <source>
        <dbReference type="EMBL" id="MDQ0275148.1"/>
    </source>
</evidence>
<dbReference type="InterPro" id="IPR027417">
    <property type="entry name" value="P-loop_NTPase"/>
</dbReference>
<dbReference type="CDD" id="cd00009">
    <property type="entry name" value="AAA"/>
    <property type="match status" value="1"/>
</dbReference>
<dbReference type="PANTHER" id="PTHR30050">
    <property type="entry name" value="CHROMOSOMAL REPLICATION INITIATOR PROTEIN DNAA"/>
    <property type="match status" value="1"/>
</dbReference>
<feature type="coiled-coil region" evidence="1">
    <location>
        <begin position="4"/>
        <end position="31"/>
    </location>
</feature>
<gene>
    <name evidence="3" type="ORF">J2S72_001172</name>
</gene>
<dbReference type="PANTHER" id="PTHR30050:SF4">
    <property type="entry name" value="ATP-BINDING PROTEIN RV3427C IN INSERTION SEQUENCE-RELATED"/>
    <property type="match status" value="1"/>
</dbReference>
<reference evidence="3 4" key="1">
    <citation type="submission" date="2023-07" db="EMBL/GenBank/DDBJ databases">
        <title>Genomic Encyclopedia of Type Strains, Phase IV (KMG-IV): sequencing the most valuable type-strain genomes for metagenomic binning, comparative biology and taxonomic classification.</title>
        <authorList>
            <person name="Goeker M."/>
        </authorList>
    </citation>
    <scope>NUCLEOTIDE SEQUENCE [LARGE SCALE GENOMIC DNA]</scope>
    <source>
        <strain evidence="3 4">DSM 22616</strain>
    </source>
</reference>
<proteinExistence type="predicted"/>
<sequence length="320" mass="37966">MKIFQKISNEYEEIRNENTKIEEERKREVYEKIPELQSIEQEINQIGIRASLASLKGKDTEISKDELKNLKNLRDQLLLANGYDVNYLDKIYTCKNCKDTGISENGKRCFCMEQKMAKELYKMSNLDYTLKKENFETFDINIFSNETYIEGEKTPRQNMEDILNISWRFISTFEKANDMNLLFYGSTGQGKTFLVNSIAKELLDSGINVVYQTAWEIFDMLEKRRFRRDEDFDELKFTMLIESQLLIIDDLGSEFANTWLASEIFNILNSRMLKGKKTIISTNLEPKELSERYSQRVFSRVYDKFFPIKFYGPDLRWERK</sequence>
<dbReference type="Proteomes" id="UP001236559">
    <property type="component" value="Unassembled WGS sequence"/>
</dbReference>
<protein>
    <submittedName>
        <fullName evidence="3">DNA replication protein DnaC</fullName>
    </submittedName>
</protein>
<dbReference type="Gene3D" id="3.40.50.300">
    <property type="entry name" value="P-loop containing nucleotide triphosphate hydrolases"/>
    <property type="match status" value="1"/>
</dbReference>
<dbReference type="Pfam" id="PF00308">
    <property type="entry name" value="Bac_DnaA"/>
    <property type="match status" value="1"/>
</dbReference>
<accession>A0ABU0AXI5</accession>
<evidence type="ECO:0000256" key="1">
    <source>
        <dbReference type="SAM" id="Coils"/>
    </source>
</evidence>
<organism evidence="3 4">
    <name type="scientific">Peptoniphilus koenoeneniae</name>
    <dbReference type="NCBI Taxonomy" id="507751"/>
    <lineage>
        <taxon>Bacteria</taxon>
        <taxon>Bacillati</taxon>
        <taxon>Bacillota</taxon>
        <taxon>Tissierellia</taxon>
        <taxon>Tissierellales</taxon>
        <taxon>Peptoniphilaceae</taxon>
        <taxon>Peptoniphilus</taxon>
    </lineage>
</organism>
<dbReference type="RefSeq" id="WP_307495165.1">
    <property type="nucleotide sequence ID" value="NZ_JAUSTN010000005.1"/>
</dbReference>
<name>A0ABU0AXI5_9FIRM</name>
<dbReference type="NCBIfam" id="NF005304">
    <property type="entry name" value="PRK06835.1"/>
    <property type="match status" value="1"/>
</dbReference>
<feature type="domain" description="Chromosomal replication initiator protein DnaA ATPAse" evidence="2">
    <location>
        <begin position="176"/>
        <end position="300"/>
    </location>
</feature>
<evidence type="ECO:0000259" key="2">
    <source>
        <dbReference type="Pfam" id="PF00308"/>
    </source>
</evidence>
<dbReference type="EMBL" id="JAUSTN010000005">
    <property type="protein sequence ID" value="MDQ0275148.1"/>
    <property type="molecule type" value="Genomic_DNA"/>
</dbReference>
<keyword evidence="4" id="KW-1185">Reference proteome</keyword>
<comment type="caution">
    <text evidence="3">The sequence shown here is derived from an EMBL/GenBank/DDBJ whole genome shotgun (WGS) entry which is preliminary data.</text>
</comment>
<dbReference type="SUPFAM" id="SSF52540">
    <property type="entry name" value="P-loop containing nucleoside triphosphate hydrolases"/>
    <property type="match status" value="1"/>
</dbReference>
<keyword evidence="1" id="KW-0175">Coiled coil</keyword>
<dbReference type="InterPro" id="IPR013317">
    <property type="entry name" value="DnaA_dom"/>
</dbReference>